<dbReference type="AlphaFoldDB" id="A0A9D4L7H5"/>
<organism evidence="1 2">
    <name type="scientific">Dreissena polymorpha</name>
    <name type="common">Zebra mussel</name>
    <name type="synonym">Mytilus polymorpha</name>
    <dbReference type="NCBI Taxonomy" id="45954"/>
    <lineage>
        <taxon>Eukaryota</taxon>
        <taxon>Metazoa</taxon>
        <taxon>Spiralia</taxon>
        <taxon>Lophotrochozoa</taxon>
        <taxon>Mollusca</taxon>
        <taxon>Bivalvia</taxon>
        <taxon>Autobranchia</taxon>
        <taxon>Heteroconchia</taxon>
        <taxon>Euheterodonta</taxon>
        <taxon>Imparidentia</taxon>
        <taxon>Neoheterodontei</taxon>
        <taxon>Myida</taxon>
        <taxon>Dreissenoidea</taxon>
        <taxon>Dreissenidae</taxon>
        <taxon>Dreissena</taxon>
    </lineage>
</organism>
<comment type="caution">
    <text evidence="1">The sequence shown here is derived from an EMBL/GenBank/DDBJ whole genome shotgun (WGS) entry which is preliminary data.</text>
</comment>
<protein>
    <submittedName>
        <fullName evidence="1">Uncharacterized protein</fullName>
    </submittedName>
</protein>
<dbReference type="Proteomes" id="UP000828390">
    <property type="component" value="Unassembled WGS sequence"/>
</dbReference>
<reference evidence="1" key="2">
    <citation type="submission" date="2020-11" db="EMBL/GenBank/DDBJ databases">
        <authorList>
            <person name="McCartney M.A."/>
            <person name="Auch B."/>
            <person name="Kono T."/>
            <person name="Mallez S."/>
            <person name="Becker A."/>
            <person name="Gohl D.M."/>
            <person name="Silverstein K.A.T."/>
            <person name="Koren S."/>
            <person name="Bechman K.B."/>
            <person name="Herman A."/>
            <person name="Abrahante J.E."/>
            <person name="Garbe J."/>
        </authorList>
    </citation>
    <scope>NUCLEOTIDE SEQUENCE</scope>
    <source>
        <strain evidence="1">Duluth1</strain>
        <tissue evidence="1">Whole animal</tissue>
    </source>
</reference>
<name>A0A9D4L7H5_DREPO</name>
<accession>A0A9D4L7H5</accession>
<gene>
    <name evidence="1" type="ORF">DPMN_095984</name>
</gene>
<reference evidence="1" key="1">
    <citation type="journal article" date="2019" name="bioRxiv">
        <title>The Genome of the Zebra Mussel, Dreissena polymorpha: A Resource for Invasive Species Research.</title>
        <authorList>
            <person name="McCartney M.A."/>
            <person name="Auch B."/>
            <person name="Kono T."/>
            <person name="Mallez S."/>
            <person name="Zhang Y."/>
            <person name="Obille A."/>
            <person name="Becker A."/>
            <person name="Abrahante J.E."/>
            <person name="Garbe J."/>
            <person name="Badalamenti J.P."/>
            <person name="Herman A."/>
            <person name="Mangelson H."/>
            <person name="Liachko I."/>
            <person name="Sullivan S."/>
            <person name="Sone E.D."/>
            <person name="Koren S."/>
            <person name="Silverstein K.A.T."/>
            <person name="Beckman K.B."/>
            <person name="Gohl D.M."/>
        </authorList>
    </citation>
    <scope>NUCLEOTIDE SEQUENCE</scope>
    <source>
        <strain evidence="1">Duluth1</strain>
        <tissue evidence="1">Whole animal</tissue>
    </source>
</reference>
<proteinExistence type="predicted"/>
<evidence type="ECO:0000313" key="2">
    <source>
        <dbReference type="Proteomes" id="UP000828390"/>
    </source>
</evidence>
<dbReference type="EMBL" id="JAIWYP010000003">
    <property type="protein sequence ID" value="KAH3853460.1"/>
    <property type="molecule type" value="Genomic_DNA"/>
</dbReference>
<keyword evidence="2" id="KW-1185">Reference proteome</keyword>
<evidence type="ECO:0000313" key="1">
    <source>
        <dbReference type="EMBL" id="KAH3853460.1"/>
    </source>
</evidence>
<sequence length="77" mass="8778">MQENVNLDYLRNGVYLLASDRAWRFSVNNPHTWALLSLFTVFIQCGAARVPTPVTVTDAVHLEANRHSPFDGSRRYT</sequence>